<dbReference type="CDD" id="cd07937">
    <property type="entry name" value="DRE_TIM_PC_TC_5S"/>
    <property type="match status" value="1"/>
</dbReference>
<dbReference type="InterPro" id="IPR055268">
    <property type="entry name" value="PCB-like"/>
</dbReference>
<accession>A0A0S7BL87</accession>
<dbReference type="GO" id="GO:0005737">
    <property type="term" value="C:cytoplasm"/>
    <property type="evidence" value="ECO:0007669"/>
    <property type="project" value="TreeGrafter"/>
</dbReference>
<keyword evidence="2" id="KW-0808">Transferase</keyword>
<sequence length="496" mass="55158">MTTRIQFNDVTLRDGNQSIAATRMTRQQALQVLKLIVDAGYPTLELWGGAILDSCVRFLDEDPWERLETFSGVVGDNRKIMALLRGQNLFAYQPYPDDLVISFIKQAAQSGVGIFRMFDALNDERNLSIPMLACKANGIQVEAALSYTVSPVHTTEYFIQYAQKLREMGADRIAIKDMAGILTPSAAVDLIRGLKARLDVPLTLHSHTTTGMGFLDAVIGLLNGVDAIDTAITPFAGGSSHPPVEVLQVFAEELGLDTGLDKDLILEAQKRLFVVFDELKAVIPYAGKYYQPVRFEDVDRNTVNQILALVRDPDEANLAKAQDLCNGLLTQLHYPASNNRINKAQIPGGMLTNLQNQLRQMGREDLLDKLYDEIPAVRRESGYAPLVTPTSQIIGAQATYNLMTGERYSFVSNEFRMLLRGEFGRTPVPPDETLVNQVLGMDEPRVKYRPASYLPPVLEEPINLPFIHSHKDVLLHLLLGKSADDFMIQRNAATQK</sequence>
<dbReference type="InterPro" id="IPR013785">
    <property type="entry name" value="Aldolase_TIM"/>
</dbReference>
<dbReference type="InterPro" id="IPR003379">
    <property type="entry name" value="Carboxylase_cons_dom"/>
</dbReference>
<organism evidence="2">
    <name type="scientific">Longilinea arvoryzae</name>
    <dbReference type="NCBI Taxonomy" id="360412"/>
    <lineage>
        <taxon>Bacteria</taxon>
        <taxon>Bacillati</taxon>
        <taxon>Chloroflexota</taxon>
        <taxon>Anaerolineae</taxon>
        <taxon>Anaerolineales</taxon>
        <taxon>Anaerolineaceae</taxon>
        <taxon>Longilinea</taxon>
    </lineage>
</organism>
<dbReference type="STRING" id="360412.LARV_03653"/>
<dbReference type="SUPFAM" id="SSF89000">
    <property type="entry name" value="post-HMGL domain-like"/>
    <property type="match status" value="1"/>
</dbReference>
<dbReference type="GO" id="GO:0006094">
    <property type="term" value="P:gluconeogenesis"/>
    <property type="evidence" value="ECO:0007669"/>
    <property type="project" value="TreeGrafter"/>
</dbReference>
<evidence type="ECO:0000259" key="1">
    <source>
        <dbReference type="PROSITE" id="PS50991"/>
    </source>
</evidence>
<dbReference type="Gene3D" id="3.20.20.70">
    <property type="entry name" value="Aldolase class I"/>
    <property type="match status" value="1"/>
</dbReference>
<dbReference type="Proteomes" id="UP000055060">
    <property type="component" value="Unassembled WGS sequence"/>
</dbReference>
<dbReference type="Pfam" id="PF02436">
    <property type="entry name" value="PYC_OADA"/>
    <property type="match status" value="1"/>
</dbReference>
<dbReference type="PROSITE" id="PS50991">
    <property type="entry name" value="PYR_CT"/>
    <property type="match status" value="1"/>
</dbReference>
<proteinExistence type="predicted"/>
<dbReference type="OrthoDB" id="9807469at2"/>
<protein>
    <submittedName>
        <fullName evidence="2">Pyruvate/oxaloacetate carboxyltransferase</fullName>
    </submittedName>
</protein>
<evidence type="ECO:0000313" key="3">
    <source>
        <dbReference type="Proteomes" id="UP000055060"/>
    </source>
</evidence>
<keyword evidence="3" id="KW-1185">Reference proteome</keyword>
<dbReference type="InterPro" id="IPR000891">
    <property type="entry name" value="PYR_CT"/>
</dbReference>
<feature type="domain" description="Pyruvate carboxyltransferase" evidence="1">
    <location>
        <begin position="5"/>
        <end position="266"/>
    </location>
</feature>
<gene>
    <name evidence="2" type="ORF">LARV_03653</name>
</gene>
<dbReference type="Pfam" id="PF00682">
    <property type="entry name" value="HMGL-like"/>
    <property type="match status" value="1"/>
</dbReference>
<dbReference type="PANTHER" id="PTHR43778">
    <property type="entry name" value="PYRUVATE CARBOXYLASE"/>
    <property type="match status" value="1"/>
</dbReference>
<dbReference type="RefSeq" id="WP_075075001.1">
    <property type="nucleotide sequence ID" value="NZ_DF967972.1"/>
</dbReference>
<reference evidence="2" key="1">
    <citation type="submission" date="2015-07" db="EMBL/GenBank/DDBJ databases">
        <title>Draft Genome Sequences of Anaerolinea thermolimosa IMO-1, Bellilinea caldifistulae GOMI-1, Leptolinea tardivitalis YMTK-2, Levilinea saccharolytica KIBI-1,Longilinea arvoryzae KOME-1, Previously Described as Members of the Anaerolineaceae (Chloroflexi).</title>
        <authorList>
            <person name="Sekiguchi Y."/>
            <person name="Ohashi A."/>
            <person name="Matsuura N."/>
            <person name="Tourlousse M.D."/>
        </authorList>
    </citation>
    <scope>NUCLEOTIDE SEQUENCE [LARGE SCALE GENOMIC DNA]</scope>
    <source>
        <strain evidence="2">KOME-1</strain>
    </source>
</reference>
<dbReference type="EMBL" id="DF967972">
    <property type="protein sequence ID" value="GAP15860.1"/>
    <property type="molecule type" value="Genomic_DNA"/>
</dbReference>
<keyword evidence="2" id="KW-0670">Pyruvate</keyword>
<evidence type="ECO:0000313" key="2">
    <source>
        <dbReference type="EMBL" id="GAP15860.1"/>
    </source>
</evidence>
<dbReference type="GO" id="GO:0016740">
    <property type="term" value="F:transferase activity"/>
    <property type="evidence" value="ECO:0007669"/>
    <property type="project" value="UniProtKB-KW"/>
</dbReference>
<dbReference type="AlphaFoldDB" id="A0A0S7BL87"/>
<dbReference type="PANTHER" id="PTHR43778:SF2">
    <property type="entry name" value="PYRUVATE CARBOXYLASE, MITOCHONDRIAL"/>
    <property type="match status" value="1"/>
</dbReference>
<name>A0A0S7BL87_9CHLR</name>
<dbReference type="GO" id="GO:0004736">
    <property type="term" value="F:pyruvate carboxylase activity"/>
    <property type="evidence" value="ECO:0007669"/>
    <property type="project" value="TreeGrafter"/>
</dbReference>
<dbReference type="SUPFAM" id="SSF51569">
    <property type="entry name" value="Aldolase"/>
    <property type="match status" value="1"/>
</dbReference>